<evidence type="ECO:0000259" key="5">
    <source>
        <dbReference type="PROSITE" id="PS51891"/>
    </source>
</evidence>
<feature type="domain" description="CENP-V/GFA" evidence="5">
    <location>
        <begin position="6"/>
        <end position="102"/>
    </location>
</feature>
<dbReference type="EMBL" id="NPKI01000026">
    <property type="protein sequence ID" value="PAQ00269.1"/>
    <property type="molecule type" value="Genomic_DNA"/>
</dbReference>
<dbReference type="GO" id="GO:0046872">
    <property type="term" value="F:metal ion binding"/>
    <property type="evidence" value="ECO:0007669"/>
    <property type="project" value="UniProtKB-KW"/>
</dbReference>
<gene>
    <name evidence="6" type="ORF">CIT25_20865</name>
</gene>
<keyword evidence="3" id="KW-0862">Zinc</keyword>
<dbReference type="SUPFAM" id="SSF51316">
    <property type="entry name" value="Mss4-like"/>
    <property type="match status" value="1"/>
</dbReference>
<evidence type="ECO:0000256" key="2">
    <source>
        <dbReference type="ARBA" id="ARBA00022723"/>
    </source>
</evidence>
<dbReference type="Pfam" id="PF04828">
    <property type="entry name" value="GFA"/>
    <property type="match status" value="1"/>
</dbReference>
<accession>A0AB36R6Y9</accession>
<comment type="similarity">
    <text evidence="1">Belongs to the Gfa family.</text>
</comment>
<dbReference type="Proteomes" id="UP000216215">
    <property type="component" value="Unassembled WGS sequence"/>
</dbReference>
<dbReference type="AlphaFoldDB" id="A0AB36R6Y9"/>
<dbReference type="InterPro" id="IPR006913">
    <property type="entry name" value="CENP-V/GFA"/>
</dbReference>
<name>A0AB36R6Y9_9HYPH</name>
<evidence type="ECO:0000256" key="4">
    <source>
        <dbReference type="ARBA" id="ARBA00023239"/>
    </source>
</evidence>
<dbReference type="InterPro" id="IPR011057">
    <property type="entry name" value="Mss4-like_sf"/>
</dbReference>
<dbReference type="GO" id="GO:0016846">
    <property type="term" value="F:carbon-sulfur lyase activity"/>
    <property type="evidence" value="ECO:0007669"/>
    <property type="project" value="InterPro"/>
</dbReference>
<dbReference type="PANTHER" id="PTHR33337">
    <property type="entry name" value="GFA DOMAIN-CONTAINING PROTEIN"/>
    <property type="match status" value="1"/>
</dbReference>
<comment type="caution">
    <text evidence="6">The sequence shown here is derived from an EMBL/GenBank/DDBJ whole genome shotgun (WGS) entry which is preliminary data.</text>
</comment>
<evidence type="ECO:0000256" key="3">
    <source>
        <dbReference type="ARBA" id="ARBA00022833"/>
    </source>
</evidence>
<keyword evidence="2" id="KW-0479">Metal-binding</keyword>
<protein>
    <submittedName>
        <fullName evidence="6">Aldehyde-activating protein</fullName>
    </submittedName>
</protein>
<keyword evidence="7" id="KW-1185">Reference proteome</keyword>
<reference evidence="7" key="1">
    <citation type="submission" date="2017-08" db="EMBL/GenBank/DDBJ databases">
        <title>Mesorhizobium wenxinae sp. nov., a novel rhizobial species isolated from root nodules of chickpea (Cicer arietinum L.).</title>
        <authorList>
            <person name="Zhang J."/>
        </authorList>
    </citation>
    <scope>NUCLEOTIDE SEQUENCE [LARGE SCALE GENOMIC DNA]</scope>
    <source>
        <strain evidence="7">USDA 3392</strain>
    </source>
</reference>
<keyword evidence="4" id="KW-0456">Lyase</keyword>
<sequence length="131" mass="14650">MAGVERDGGCLCGAVRFKVSGPPLRVGICHCQDCRRASGSFFTPFGVWPMSAYEGSGQMNTFARRSFCPQCGSHIAWLRDNEAEIMLGSLDMAPSDLIPDYELWVPRRENWLMALPWAEQFAGDRFPPFDP</sequence>
<evidence type="ECO:0000313" key="6">
    <source>
        <dbReference type="EMBL" id="PAQ00269.1"/>
    </source>
</evidence>
<dbReference type="PROSITE" id="PS51891">
    <property type="entry name" value="CENP_V_GFA"/>
    <property type="match status" value="1"/>
</dbReference>
<organism evidence="6 7">
    <name type="scientific">Mesorhizobium mediterraneum</name>
    <dbReference type="NCBI Taxonomy" id="43617"/>
    <lineage>
        <taxon>Bacteria</taxon>
        <taxon>Pseudomonadati</taxon>
        <taxon>Pseudomonadota</taxon>
        <taxon>Alphaproteobacteria</taxon>
        <taxon>Hyphomicrobiales</taxon>
        <taxon>Phyllobacteriaceae</taxon>
        <taxon>Mesorhizobium</taxon>
    </lineage>
</organism>
<dbReference type="Gene3D" id="3.90.1590.10">
    <property type="entry name" value="glutathione-dependent formaldehyde- activating enzyme (gfa)"/>
    <property type="match status" value="1"/>
</dbReference>
<dbReference type="PANTHER" id="PTHR33337:SF40">
    <property type="entry name" value="CENP-V_GFA DOMAIN-CONTAINING PROTEIN-RELATED"/>
    <property type="match status" value="1"/>
</dbReference>
<proteinExistence type="inferred from homology"/>
<evidence type="ECO:0000313" key="7">
    <source>
        <dbReference type="Proteomes" id="UP000216215"/>
    </source>
</evidence>
<dbReference type="RefSeq" id="WP_095486402.1">
    <property type="nucleotide sequence ID" value="NZ_CP088151.1"/>
</dbReference>
<evidence type="ECO:0000256" key="1">
    <source>
        <dbReference type="ARBA" id="ARBA00005495"/>
    </source>
</evidence>